<dbReference type="OrthoDB" id="25157at2759"/>
<feature type="compositionally biased region" description="Low complexity" evidence="3">
    <location>
        <begin position="195"/>
        <end position="208"/>
    </location>
</feature>
<evidence type="ECO:0000256" key="3">
    <source>
        <dbReference type="SAM" id="MobiDB-lite"/>
    </source>
</evidence>
<evidence type="ECO:0000256" key="2">
    <source>
        <dbReference type="RuleBase" id="RU367083"/>
    </source>
</evidence>
<protein>
    <recommendedName>
        <fullName evidence="2">CCR4-NOT transcription complex subunit 10</fullName>
    </recommendedName>
</protein>
<dbReference type="Proteomes" id="UP000681722">
    <property type="component" value="Unassembled WGS sequence"/>
</dbReference>
<keyword evidence="2" id="KW-0963">Cytoplasm</keyword>
<evidence type="ECO:0000313" key="4">
    <source>
        <dbReference type="EMBL" id="CAF0743473.1"/>
    </source>
</evidence>
<dbReference type="EMBL" id="CAJNOQ010000030">
    <property type="protein sequence ID" value="CAF0743473.1"/>
    <property type="molecule type" value="Genomic_DNA"/>
</dbReference>
<keyword evidence="2" id="KW-0810">Translation regulation</keyword>
<accession>A0A813NUV2</accession>
<gene>
    <name evidence="4" type="ORF">GPM918_LOCUS404</name>
    <name evidence="5" type="ORF">SRO942_LOCUS405</name>
</gene>
<keyword evidence="6" id="KW-1185">Reference proteome</keyword>
<dbReference type="Gene3D" id="1.25.40.10">
    <property type="entry name" value="Tetratricopeptide repeat domain"/>
    <property type="match status" value="2"/>
</dbReference>
<dbReference type="InterPro" id="IPR019734">
    <property type="entry name" value="TPR_rpt"/>
</dbReference>
<dbReference type="GO" id="GO:0017148">
    <property type="term" value="P:negative regulation of translation"/>
    <property type="evidence" value="ECO:0007669"/>
    <property type="project" value="TreeGrafter"/>
</dbReference>
<comment type="caution">
    <text evidence="4">The sequence shown here is derived from an EMBL/GenBank/DDBJ whole genome shotgun (WGS) entry which is preliminary data.</text>
</comment>
<feature type="region of interest" description="Disordered" evidence="3">
    <location>
        <begin position="421"/>
        <end position="454"/>
    </location>
</feature>
<comment type="function">
    <text evidence="2">Component of the CCR4-NOT complex which is one of the major cellular mRNA deadenylases and is linked to various cellular processes including bulk mRNA degradation, miRNA-mediated repression, translational repression during translational initiation and general transcription regulation.</text>
</comment>
<keyword evidence="2" id="KW-0539">Nucleus</keyword>
<dbReference type="GO" id="GO:0031047">
    <property type="term" value="P:regulatory ncRNA-mediated gene silencing"/>
    <property type="evidence" value="ECO:0007669"/>
    <property type="project" value="UniProtKB-UniRule"/>
</dbReference>
<dbReference type="GO" id="GO:0005634">
    <property type="term" value="C:nucleus"/>
    <property type="evidence" value="ECO:0007669"/>
    <property type="project" value="UniProtKB-SubCell"/>
</dbReference>
<organism evidence="4 6">
    <name type="scientific">Didymodactylos carnosus</name>
    <dbReference type="NCBI Taxonomy" id="1234261"/>
    <lineage>
        <taxon>Eukaryota</taxon>
        <taxon>Metazoa</taxon>
        <taxon>Spiralia</taxon>
        <taxon>Gnathifera</taxon>
        <taxon>Rotifera</taxon>
        <taxon>Eurotatoria</taxon>
        <taxon>Bdelloidea</taxon>
        <taxon>Philodinida</taxon>
        <taxon>Philodinidae</taxon>
        <taxon>Didymodactylos</taxon>
    </lineage>
</organism>
<dbReference type="InterPro" id="IPR011990">
    <property type="entry name" value="TPR-like_helical_dom_sf"/>
</dbReference>
<dbReference type="SMART" id="SM00028">
    <property type="entry name" value="TPR"/>
    <property type="match status" value="5"/>
</dbReference>
<dbReference type="EMBL" id="CAJOBC010000030">
    <property type="protein sequence ID" value="CAF3522048.1"/>
    <property type="molecule type" value="Genomic_DNA"/>
</dbReference>
<reference evidence="4" key="1">
    <citation type="submission" date="2021-02" db="EMBL/GenBank/DDBJ databases">
        <authorList>
            <person name="Nowell W R."/>
        </authorList>
    </citation>
    <scope>NUCLEOTIDE SEQUENCE</scope>
</reference>
<keyword evidence="2" id="KW-0943">RNA-mediated gene silencing</keyword>
<dbReference type="GO" id="GO:0006402">
    <property type="term" value="P:mRNA catabolic process"/>
    <property type="evidence" value="ECO:0007669"/>
    <property type="project" value="TreeGrafter"/>
</dbReference>
<dbReference type="GO" id="GO:0005737">
    <property type="term" value="C:cytoplasm"/>
    <property type="evidence" value="ECO:0007669"/>
    <property type="project" value="UniProtKB-SubCell"/>
</dbReference>
<feature type="region of interest" description="Disordered" evidence="3">
    <location>
        <begin position="188"/>
        <end position="208"/>
    </location>
</feature>
<keyword evidence="2" id="KW-0804">Transcription</keyword>
<dbReference type="SUPFAM" id="SSF48452">
    <property type="entry name" value="TPR-like"/>
    <property type="match status" value="2"/>
</dbReference>
<feature type="region of interest" description="Disordered" evidence="3">
    <location>
        <begin position="749"/>
        <end position="768"/>
    </location>
</feature>
<evidence type="ECO:0000313" key="6">
    <source>
        <dbReference type="Proteomes" id="UP000663829"/>
    </source>
</evidence>
<dbReference type="Proteomes" id="UP000663829">
    <property type="component" value="Unassembled WGS sequence"/>
</dbReference>
<feature type="compositionally biased region" description="Polar residues" evidence="3">
    <location>
        <begin position="749"/>
        <end position="759"/>
    </location>
</feature>
<comment type="similarity">
    <text evidence="1 2">Belongs to the CNOT10 family.</text>
</comment>
<dbReference type="PANTHER" id="PTHR12979">
    <property type="entry name" value="CCR4-NOT TRANSCRIPTION COMPLEX SUBUNIT 10"/>
    <property type="match status" value="1"/>
</dbReference>
<comment type="subcellular location">
    <subcellularLocation>
        <location evidence="2">Cytoplasm</location>
    </subcellularLocation>
    <subcellularLocation>
        <location evidence="2">Nucleus</location>
    </subcellularLocation>
</comment>
<dbReference type="InterPro" id="IPR039740">
    <property type="entry name" value="CNOT10"/>
</dbReference>
<sequence length="1012" mass="114825">MNTPASIDETPASSNIEQRYVFSEQEKEFALRAKQEYEKGTYESCLKTLNKLLEFCPDDPKVLFNMALTEYALSGFQKTDQFRSSLNKIADRLGCSLDDIETLEDMDHCAIFYSTAIILYHMKQYKAALVITEKLFRFMEPAEESLFWKTCMLLVELDLCTFQPGNALAILMHAEKILNNRLNPPSVVTANSAETNDQQDTTLQQQQSDNNFSEEKFEHIRMQISLSSPILSYLRANFEYLKENYQRSLKIITTQINHNENTLLEIGVSLQTVFYNNLGCIHYYMKKYCFGAFYFRKALTENNHVLMELNKVQSCGISGKPLIALGSNRKYEILYNLGVQLLFEREPYAAFECLIEVVRLYHTNIRLWLRLAECCIQAYKSTNDDIFKLDEKLKCVSKTIGTGLYHKLVLGNCNKYLKQTTDTSTNSNSTANNNSTSQSSSTPPPQQQQSTPNNNVVSCSMEFAQLCLRNAMGLLPNITDADLQTEEVKLYPSSPTNPIRATEMICLKCSILTASAYVSLCLNDYQNAYSYSLALLKETRASAGHKYLARLYLAESLLLLNNIDQSLVQLDPELVKTDQDLSFKISLTSPNTIEKEEKLESQDSISEAKVDLFSWSPKEARVGQAIIHYNIAVIYATVGDIDRAFKSFNLFVNLFGKTQPAHSFQLKFYLDLLDGNRQRLQVLLKEHFGHMTTNKTFMVRSTQLNSSVPLSTQPQLQQTQTASASSICGDRFVVQVTINDLKQISVRTSKQNNHVSHSASAAPKFPIKSVKPKPNQVLVNEYCPIHGTPKCICTDDENENNNNNTSDNDDAGNDDGAGQSLTNNHCYSNGWNDGEAGRLQSLLMYRDALRRNLTTPVLSGEGLPKMRCGRIGSSWRHIKQTNTYSGSNLLFIDDDSFKFPMNRFGYPPKMKRHYSMNYLNNSPLRSSSFNDGMTKSMNNFNVKSMNNLTWSATEELNKRPSLSQYNNRYSRHAKDGFTYWPTDVVYKKPKGWPMIPGLFELSNAVPARTKRG</sequence>
<name>A0A813NUV2_9BILA</name>
<dbReference type="GO" id="GO:0030014">
    <property type="term" value="C:CCR4-NOT complex"/>
    <property type="evidence" value="ECO:0007669"/>
    <property type="project" value="UniProtKB-UniRule"/>
</dbReference>
<keyword evidence="2" id="KW-0805">Transcription regulation</keyword>
<evidence type="ECO:0000313" key="5">
    <source>
        <dbReference type="EMBL" id="CAF3522048.1"/>
    </source>
</evidence>
<dbReference type="PANTHER" id="PTHR12979:SF5">
    <property type="entry name" value="CCR4-NOT TRANSCRIPTION COMPLEX SUBUNIT 10"/>
    <property type="match status" value="1"/>
</dbReference>
<dbReference type="AlphaFoldDB" id="A0A813NUV2"/>
<evidence type="ECO:0000256" key="1">
    <source>
        <dbReference type="ARBA" id="ARBA00010080"/>
    </source>
</evidence>
<proteinExistence type="inferred from homology"/>